<proteinExistence type="predicted"/>
<evidence type="ECO:0000313" key="2">
    <source>
        <dbReference type="Proteomes" id="UP000492821"/>
    </source>
</evidence>
<keyword evidence="1" id="KW-1133">Transmembrane helix</keyword>
<sequence>MWQCLTTNDSIISKNKPAIAVVLATMITILSAVDCLPIHFAREASSLTPVLPFKIKQSSIRMQSRPSWLVLVLVGSCNGVPVTTFLHPLPRGNIDPITRPVSCQSSPSVDFQLSRRLFPESYGVNMCTMHSYWPFKFLKKPGPDLSRSNYPGYGKSPNFEVFNLYF</sequence>
<dbReference type="Proteomes" id="UP000492821">
    <property type="component" value="Unassembled WGS sequence"/>
</dbReference>
<organism evidence="2 3">
    <name type="scientific">Panagrellus redivivus</name>
    <name type="common">Microworm</name>
    <dbReference type="NCBI Taxonomy" id="6233"/>
    <lineage>
        <taxon>Eukaryota</taxon>
        <taxon>Metazoa</taxon>
        <taxon>Ecdysozoa</taxon>
        <taxon>Nematoda</taxon>
        <taxon>Chromadorea</taxon>
        <taxon>Rhabditida</taxon>
        <taxon>Tylenchina</taxon>
        <taxon>Panagrolaimomorpha</taxon>
        <taxon>Panagrolaimoidea</taxon>
        <taxon>Panagrolaimidae</taxon>
        <taxon>Panagrellus</taxon>
    </lineage>
</organism>
<feature type="transmembrane region" description="Helical" evidence="1">
    <location>
        <begin position="68"/>
        <end position="89"/>
    </location>
</feature>
<reference evidence="2" key="1">
    <citation type="journal article" date="2013" name="Genetics">
        <title>The draft genome and transcriptome of Panagrellus redivivus are shaped by the harsh demands of a free-living lifestyle.</title>
        <authorList>
            <person name="Srinivasan J."/>
            <person name="Dillman A.R."/>
            <person name="Macchietto M.G."/>
            <person name="Heikkinen L."/>
            <person name="Lakso M."/>
            <person name="Fracchia K.M."/>
            <person name="Antoshechkin I."/>
            <person name="Mortazavi A."/>
            <person name="Wong G."/>
            <person name="Sternberg P.W."/>
        </authorList>
    </citation>
    <scope>NUCLEOTIDE SEQUENCE [LARGE SCALE GENOMIC DNA]</scope>
    <source>
        <strain evidence="2">MT8872</strain>
    </source>
</reference>
<keyword evidence="1" id="KW-0472">Membrane</keyword>
<dbReference type="WBParaSite" id="Pan_g1548.t1">
    <property type="protein sequence ID" value="Pan_g1548.t1"/>
    <property type="gene ID" value="Pan_g1548"/>
</dbReference>
<keyword evidence="2" id="KW-1185">Reference proteome</keyword>
<accession>A0A7E4V1Y7</accession>
<reference evidence="3" key="2">
    <citation type="submission" date="2020-10" db="UniProtKB">
        <authorList>
            <consortium name="WormBaseParasite"/>
        </authorList>
    </citation>
    <scope>IDENTIFICATION</scope>
</reference>
<evidence type="ECO:0000313" key="3">
    <source>
        <dbReference type="WBParaSite" id="Pan_g1548.t1"/>
    </source>
</evidence>
<evidence type="ECO:0000256" key="1">
    <source>
        <dbReference type="SAM" id="Phobius"/>
    </source>
</evidence>
<keyword evidence="1" id="KW-0812">Transmembrane</keyword>
<feature type="transmembrane region" description="Helical" evidence="1">
    <location>
        <begin position="18"/>
        <end position="40"/>
    </location>
</feature>
<name>A0A7E4V1Y7_PANRE</name>
<dbReference type="AlphaFoldDB" id="A0A7E4V1Y7"/>
<protein>
    <submittedName>
        <fullName evidence="3">Secreted protein</fullName>
    </submittedName>
</protein>